<evidence type="ECO:0000313" key="8">
    <source>
        <dbReference type="EMBL" id="OCF34841.1"/>
    </source>
</evidence>
<dbReference type="OrthoDB" id="28257at2759"/>
<accession>A0A1B9GUX9</accession>
<name>A0A1B9GUX9_9TREE</name>
<sequence length="456" mass="47531">MAVLHLLAYAGGLAAFLFVTLSLASGLLWLAELIEEHSKYAKSIGMRAIYAIIGLHVVLYFTDALPLLPILFSILCHVVYLQNFSSSWPFISLTSPRFILSCVLVVADHFTWFFHFAAVAQDAKKYRTQPKYRYGGSSGNTAVGGRSGKKSPAFGDVAAFFAICVWFVPLFLFLSLSANDNVIPSFGDATASPGPNTVDLSSPGVGQQHRGSGTQSPTHRQLRTRSSTSLVKSVLNPLLSLLPKIKRSSRNRGNEEGLIAPRTPIRGSPLHSPVIMPQSTSQSSYFPWGSSEDQSGLSGNSFSPFHSHSNSGSGSSSAGGAGGSGSGNLTPDRARTPPPPRRIQSEISISKGTGSPSTVNPRGIATRNGRPALAGPSAGAGAGAGAGQLASDYGAEGIIETQKRTSPLRLNTSDSTGLGVGSPAGGFAAEGSSSISTSLGVGHSASGDRLTRRKAD</sequence>
<evidence type="ECO:0000256" key="4">
    <source>
        <dbReference type="ARBA" id="ARBA00022989"/>
    </source>
</evidence>
<keyword evidence="5 7" id="KW-0472">Membrane</keyword>
<evidence type="ECO:0000256" key="5">
    <source>
        <dbReference type="ARBA" id="ARBA00023136"/>
    </source>
</evidence>
<comment type="subcellular location">
    <subcellularLocation>
        <location evidence="1">Membrane</location>
        <topology evidence="1">Multi-pass membrane protein</topology>
    </subcellularLocation>
</comment>
<dbReference type="PANTHER" id="PTHR13144:SF0">
    <property type="entry name" value="PROTEIN TEX261"/>
    <property type="match status" value="1"/>
</dbReference>
<feature type="transmembrane region" description="Helical" evidence="7">
    <location>
        <begin position="157"/>
        <end position="176"/>
    </location>
</feature>
<feature type="compositionally biased region" description="Polar residues" evidence="6">
    <location>
        <begin position="209"/>
        <end position="228"/>
    </location>
</feature>
<evidence type="ECO:0000256" key="3">
    <source>
        <dbReference type="ARBA" id="ARBA00022692"/>
    </source>
</evidence>
<feature type="transmembrane region" description="Helical" evidence="7">
    <location>
        <begin position="98"/>
        <end position="120"/>
    </location>
</feature>
<keyword evidence="4 7" id="KW-1133">Transmembrane helix</keyword>
<protein>
    <submittedName>
        <fullName evidence="8">Endoplasmic reticulum protein</fullName>
    </submittedName>
</protein>
<dbReference type="GO" id="GO:0005789">
    <property type="term" value="C:endoplasmic reticulum membrane"/>
    <property type="evidence" value="ECO:0007669"/>
    <property type="project" value="TreeGrafter"/>
</dbReference>
<dbReference type="GO" id="GO:0030134">
    <property type="term" value="C:COPII-coated ER to Golgi transport vesicle"/>
    <property type="evidence" value="ECO:0007669"/>
    <property type="project" value="TreeGrafter"/>
</dbReference>
<evidence type="ECO:0000256" key="2">
    <source>
        <dbReference type="ARBA" id="ARBA00008096"/>
    </source>
</evidence>
<feature type="compositionally biased region" description="Polar residues" evidence="6">
    <location>
        <begin position="277"/>
        <end position="297"/>
    </location>
</feature>
<dbReference type="GO" id="GO:0006888">
    <property type="term" value="P:endoplasmic reticulum to Golgi vesicle-mediated transport"/>
    <property type="evidence" value="ECO:0007669"/>
    <property type="project" value="InterPro"/>
</dbReference>
<proteinExistence type="inferred from homology"/>
<feature type="region of interest" description="Disordered" evidence="6">
    <location>
        <begin position="404"/>
        <end position="456"/>
    </location>
</feature>
<feature type="region of interest" description="Disordered" evidence="6">
    <location>
        <begin position="194"/>
        <end position="228"/>
    </location>
</feature>
<keyword evidence="3 7" id="KW-0812">Transmembrane</keyword>
<evidence type="ECO:0000313" key="9">
    <source>
        <dbReference type="Proteomes" id="UP000092666"/>
    </source>
</evidence>
<dbReference type="EMBL" id="KV700123">
    <property type="protein sequence ID" value="OCF34841.1"/>
    <property type="molecule type" value="Genomic_DNA"/>
</dbReference>
<comment type="similarity">
    <text evidence="2">Belongs to the SVP26 family.</text>
</comment>
<evidence type="ECO:0000256" key="6">
    <source>
        <dbReference type="SAM" id="MobiDB-lite"/>
    </source>
</evidence>
<dbReference type="AlphaFoldDB" id="A0A1B9GUX9"/>
<feature type="compositionally biased region" description="Gly residues" evidence="6">
    <location>
        <begin position="317"/>
        <end position="326"/>
    </location>
</feature>
<feature type="transmembrane region" description="Helical" evidence="7">
    <location>
        <begin position="43"/>
        <end position="61"/>
    </location>
</feature>
<feature type="compositionally biased region" description="Polar residues" evidence="6">
    <location>
        <begin position="345"/>
        <end position="360"/>
    </location>
</feature>
<dbReference type="Proteomes" id="UP000092666">
    <property type="component" value="Unassembled WGS sequence"/>
</dbReference>
<gene>
    <name evidence="8" type="ORF">I316_03386</name>
</gene>
<reference evidence="8 9" key="1">
    <citation type="submission" date="2013-07" db="EMBL/GenBank/DDBJ databases">
        <title>The Genome Sequence of Cryptococcus heveanensis BCC8398.</title>
        <authorList>
            <consortium name="The Broad Institute Genome Sequencing Platform"/>
            <person name="Cuomo C."/>
            <person name="Litvintseva A."/>
            <person name="Chen Y."/>
            <person name="Heitman J."/>
            <person name="Sun S."/>
            <person name="Springer D."/>
            <person name="Dromer F."/>
            <person name="Young S.K."/>
            <person name="Zeng Q."/>
            <person name="Gargeya S."/>
            <person name="Fitzgerald M."/>
            <person name="Abouelleil A."/>
            <person name="Alvarado L."/>
            <person name="Berlin A.M."/>
            <person name="Chapman S.B."/>
            <person name="Dewar J."/>
            <person name="Goldberg J."/>
            <person name="Griggs A."/>
            <person name="Gujja S."/>
            <person name="Hansen M."/>
            <person name="Howarth C."/>
            <person name="Imamovic A."/>
            <person name="Larimer J."/>
            <person name="McCowan C."/>
            <person name="Murphy C."/>
            <person name="Pearson M."/>
            <person name="Priest M."/>
            <person name="Roberts A."/>
            <person name="Saif S."/>
            <person name="Shea T."/>
            <person name="Sykes S."/>
            <person name="Wortman J."/>
            <person name="Nusbaum C."/>
            <person name="Birren B."/>
        </authorList>
    </citation>
    <scope>NUCLEOTIDE SEQUENCE [LARGE SCALE GENOMIC DNA]</scope>
    <source>
        <strain evidence="8 9">BCC8398</strain>
    </source>
</reference>
<feature type="region of interest" description="Disordered" evidence="6">
    <location>
        <begin position="246"/>
        <end position="388"/>
    </location>
</feature>
<dbReference type="Pfam" id="PF04148">
    <property type="entry name" value="Erv26"/>
    <property type="match status" value="1"/>
</dbReference>
<feature type="compositionally biased region" description="Polar residues" evidence="6">
    <location>
        <begin position="404"/>
        <end position="416"/>
    </location>
</feature>
<evidence type="ECO:0000256" key="1">
    <source>
        <dbReference type="ARBA" id="ARBA00004141"/>
    </source>
</evidence>
<reference evidence="9" key="2">
    <citation type="submission" date="2013-12" db="EMBL/GenBank/DDBJ databases">
        <title>Evolution of pathogenesis and genome organization in the Tremellales.</title>
        <authorList>
            <person name="Cuomo C."/>
            <person name="Litvintseva A."/>
            <person name="Heitman J."/>
            <person name="Chen Y."/>
            <person name="Sun S."/>
            <person name="Springer D."/>
            <person name="Dromer F."/>
            <person name="Young S."/>
            <person name="Zeng Q."/>
            <person name="Chapman S."/>
            <person name="Gujja S."/>
            <person name="Saif S."/>
            <person name="Birren B."/>
        </authorList>
    </citation>
    <scope>NUCLEOTIDE SEQUENCE [LARGE SCALE GENOMIC DNA]</scope>
    <source>
        <strain evidence="9">BCC8398</strain>
    </source>
</reference>
<dbReference type="GO" id="GO:0097020">
    <property type="term" value="F:COPII receptor activity"/>
    <property type="evidence" value="ECO:0007669"/>
    <property type="project" value="InterPro"/>
</dbReference>
<feature type="transmembrane region" description="Helical" evidence="7">
    <location>
        <begin position="6"/>
        <end position="31"/>
    </location>
</feature>
<dbReference type="PANTHER" id="PTHR13144">
    <property type="entry name" value="TEX261 PROTEIN"/>
    <property type="match status" value="1"/>
</dbReference>
<evidence type="ECO:0000256" key="7">
    <source>
        <dbReference type="SAM" id="Phobius"/>
    </source>
</evidence>
<organism evidence="8 9">
    <name type="scientific">Kwoniella heveanensis BCC8398</name>
    <dbReference type="NCBI Taxonomy" id="1296120"/>
    <lineage>
        <taxon>Eukaryota</taxon>
        <taxon>Fungi</taxon>
        <taxon>Dikarya</taxon>
        <taxon>Basidiomycota</taxon>
        <taxon>Agaricomycotina</taxon>
        <taxon>Tremellomycetes</taxon>
        <taxon>Tremellales</taxon>
        <taxon>Cryptococcaceae</taxon>
        <taxon>Kwoniella</taxon>
    </lineage>
</organism>
<feature type="compositionally biased region" description="Low complexity" evidence="6">
    <location>
        <begin position="298"/>
        <end position="316"/>
    </location>
</feature>
<keyword evidence="9" id="KW-1185">Reference proteome</keyword>
<dbReference type="InterPro" id="IPR007277">
    <property type="entry name" value="Svp26/Tex261"/>
</dbReference>
<dbReference type="GO" id="GO:0000139">
    <property type="term" value="C:Golgi membrane"/>
    <property type="evidence" value="ECO:0007669"/>
    <property type="project" value="TreeGrafter"/>
</dbReference>
<feature type="transmembrane region" description="Helical" evidence="7">
    <location>
        <begin position="67"/>
        <end position="86"/>
    </location>
</feature>